<name>A0ABC8SNC6_9AQUA</name>
<evidence type="ECO:0000313" key="1">
    <source>
        <dbReference type="EMBL" id="CAK9158691.1"/>
    </source>
</evidence>
<proteinExistence type="predicted"/>
<dbReference type="Proteomes" id="UP001642360">
    <property type="component" value="Unassembled WGS sequence"/>
</dbReference>
<reference evidence="1 2" key="1">
    <citation type="submission" date="2024-02" db="EMBL/GenBank/DDBJ databases">
        <authorList>
            <person name="Vignale AGUSTIN F."/>
            <person name="Sosa J E."/>
            <person name="Modenutti C."/>
        </authorList>
    </citation>
    <scope>NUCLEOTIDE SEQUENCE [LARGE SCALE GENOMIC DNA]</scope>
</reference>
<dbReference type="PANTHER" id="PTHR37181:SF1">
    <property type="entry name" value="F6A14.6 PROTEIN"/>
    <property type="match status" value="1"/>
</dbReference>
<organism evidence="1 2">
    <name type="scientific">Ilex paraguariensis</name>
    <name type="common">yerba mate</name>
    <dbReference type="NCBI Taxonomy" id="185542"/>
    <lineage>
        <taxon>Eukaryota</taxon>
        <taxon>Viridiplantae</taxon>
        <taxon>Streptophyta</taxon>
        <taxon>Embryophyta</taxon>
        <taxon>Tracheophyta</taxon>
        <taxon>Spermatophyta</taxon>
        <taxon>Magnoliopsida</taxon>
        <taxon>eudicotyledons</taxon>
        <taxon>Gunneridae</taxon>
        <taxon>Pentapetalae</taxon>
        <taxon>asterids</taxon>
        <taxon>campanulids</taxon>
        <taxon>Aquifoliales</taxon>
        <taxon>Aquifoliaceae</taxon>
        <taxon>Ilex</taxon>
    </lineage>
</organism>
<dbReference type="EMBL" id="CAUOFW020003225">
    <property type="protein sequence ID" value="CAK9158691.1"/>
    <property type="molecule type" value="Genomic_DNA"/>
</dbReference>
<dbReference type="AlphaFoldDB" id="A0ABC8SNC6"/>
<accession>A0ABC8SNC6</accession>
<keyword evidence="2" id="KW-1185">Reference proteome</keyword>
<protein>
    <submittedName>
        <fullName evidence="1">Uncharacterized protein</fullName>
    </submittedName>
</protein>
<comment type="caution">
    <text evidence="1">The sequence shown here is derived from an EMBL/GenBank/DDBJ whole genome shotgun (WGS) entry which is preliminary data.</text>
</comment>
<dbReference type="PANTHER" id="PTHR37181">
    <property type="entry name" value="F6A14.6 PROTEIN"/>
    <property type="match status" value="1"/>
</dbReference>
<evidence type="ECO:0000313" key="2">
    <source>
        <dbReference type="Proteomes" id="UP001642360"/>
    </source>
</evidence>
<gene>
    <name evidence="1" type="ORF">ILEXP_LOCUS27355</name>
</gene>
<sequence>MSLLEVITKASANPNPTTVESSYPIILNPDPIFLNLKPLLDSSNDPSLPKRVEGFQISQTDTELIELSQKFFKKLKRKLKSLNTFTKAEFIEIFNSYLVKNSEKIGISVGVDPSDEGYTLQLIEKVGFLMGRDVLGLIMEACIVFEIWEVLEIVIVNGFVEHSYLSNLIFSLIEKKRSDLICLCVKYVSDLQTIDILHILKYFLSPPTEGYKSMVSVWKEWESQTLMAIEKVNDKSLSGKKLSLAKEASVLLMVAHDGFSVNELCLHYLFGSSNLDEVLFASCISKLNGDEMMGLIRYLGKWVRKYERFPQACPCPKASSMLGLKACNWVPTFEDIVKCFGLVVDEHFSSMVLHSEFHEELRSIEGIVNSLAAESRLCGTVANLAENLRSKVKG</sequence>